<protein>
    <submittedName>
        <fullName evidence="2">Uncharacterized protein</fullName>
    </submittedName>
</protein>
<evidence type="ECO:0000313" key="3">
    <source>
        <dbReference type="Proteomes" id="UP001165135"/>
    </source>
</evidence>
<accession>A0A9W6VML8</accession>
<feature type="transmembrane region" description="Helical" evidence="1">
    <location>
        <begin position="147"/>
        <end position="164"/>
    </location>
</feature>
<evidence type="ECO:0000256" key="1">
    <source>
        <dbReference type="SAM" id="Phobius"/>
    </source>
</evidence>
<evidence type="ECO:0000313" key="2">
    <source>
        <dbReference type="EMBL" id="GLY73820.1"/>
    </source>
</evidence>
<feature type="transmembrane region" description="Helical" evidence="1">
    <location>
        <begin position="122"/>
        <end position="141"/>
    </location>
</feature>
<organism evidence="2 3">
    <name type="scientific">Actinoallomurus iriomotensis</name>
    <dbReference type="NCBI Taxonomy" id="478107"/>
    <lineage>
        <taxon>Bacteria</taxon>
        <taxon>Bacillati</taxon>
        <taxon>Actinomycetota</taxon>
        <taxon>Actinomycetes</taxon>
        <taxon>Streptosporangiales</taxon>
        <taxon>Thermomonosporaceae</taxon>
        <taxon>Actinoallomurus</taxon>
    </lineage>
</organism>
<feature type="transmembrane region" description="Helical" evidence="1">
    <location>
        <begin position="21"/>
        <end position="42"/>
    </location>
</feature>
<proteinExistence type="predicted"/>
<keyword evidence="1" id="KW-0812">Transmembrane</keyword>
<keyword evidence="1" id="KW-1133">Transmembrane helix</keyword>
<gene>
    <name evidence="2" type="ORF">Airi01_020870</name>
</gene>
<feature type="transmembrane region" description="Helical" evidence="1">
    <location>
        <begin position="310"/>
        <end position="330"/>
    </location>
</feature>
<reference evidence="2" key="1">
    <citation type="submission" date="2023-03" db="EMBL/GenBank/DDBJ databases">
        <title>Actinoallomurus iriomotensis NBRC 103681.</title>
        <authorList>
            <person name="Ichikawa N."/>
            <person name="Sato H."/>
            <person name="Tonouchi N."/>
        </authorList>
    </citation>
    <scope>NUCLEOTIDE SEQUENCE</scope>
    <source>
        <strain evidence="2">NBRC 103681</strain>
    </source>
</reference>
<feature type="transmembrane region" description="Helical" evidence="1">
    <location>
        <begin position="96"/>
        <end position="115"/>
    </location>
</feature>
<dbReference type="EMBL" id="BSTJ01000002">
    <property type="protein sequence ID" value="GLY73820.1"/>
    <property type="molecule type" value="Genomic_DNA"/>
</dbReference>
<keyword evidence="1" id="KW-0472">Membrane</keyword>
<dbReference type="AlphaFoldDB" id="A0A9W6VML8"/>
<feature type="transmembrane region" description="Helical" evidence="1">
    <location>
        <begin position="284"/>
        <end position="303"/>
    </location>
</feature>
<comment type="caution">
    <text evidence="2">The sequence shown here is derived from an EMBL/GenBank/DDBJ whole genome shotgun (WGS) entry which is preliminary data.</text>
</comment>
<dbReference type="Proteomes" id="UP001165135">
    <property type="component" value="Unassembled WGS sequence"/>
</dbReference>
<sequence>MREATTQETTRPPVASLADPLRWPALPLAGVAALLTAAHLAVVTRHGGVGWDEALYISQVSPRFPAAAFSAPRARGITYLIVPAVQLTGSLNLLRAYLTVLGGAALFLAYWPWLALTSRRSIVTLAALLFGGLWVTGFYGSEVIPNFWVAVAGLAMTGWFVRCARSGGRAAHTGLVVSGAVAALMRPGDAFWIWLPLPVAALFVRRWRRPGLLLAVVAAPVLGLAQWTVESFQRYGGPLERLRRSSAIEGGLGWHPRAILFELHAINGPLECRPCGTSVPHTPIILWWLAVPLLAAGGVVLAVRARRAEPTVMAAVCGVSAGVPYLLLVGYSAPRFLLPAYALLALPVADCLADLPSRLPRFRWAVAGLVGVALVAQVGSQQVELLRTARQNAAQRRIYANGAAGLRRLGLRAPCLLSGSRSVPVAFYLGCRTDQPGGILQSTTPERIVADAHRVPTGVLVRGARPPAYAADWVRHPLSGLGRHWSVYLPPWYRPS</sequence>
<dbReference type="RefSeq" id="WP_285619375.1">
    <property type="nucleotide sequence ID" value="NZ_BSTJ01000002.1"/>
</dbReference>
<feature type="transmembrane region" description="Helical" evidence="1">
    <location>
        <begin position="211"/>
        <end position="229"/>
    </location>
</feature>
<name>A0A9W6VML8_9ACTN</name>